<proteinExistence type="predicted"/>
<keyword evidence="3" id="KW-1185">Reference proteome</keyword>
<gene>
    <name evidence="2" type="ORF">EC957_012305</name>
</gene>
<feature type="non-terminal residue" evidence="2">
    <location>
        <position position="1"/>
    </location>
</feature>
<evidence type="ECO:0000256" key="1">
    <source>
        <dbReference type="SAM" id="MobiDB-lite"/>
    </source>
</evidence>
<reference evidence="2" key="1">
    <citation type="journal article" date="2020" name="Fungal Divers.">
        <title>Resolving the Mortierellaceae phylogeny through synthesis of multi-gene phylogenetics and phylogenomics.</title>
        <authorList>
            <person name="Vandepol N."/>
            <person name="Liber J."/>
            <person name="Desiro A."/>
            <person name="Na H."/>
            <person name="Kennedy M."/>
            <person name="Barry K."/>
            <person name="Grigoriev I.V."/>
            <person name="Miller A.N."/>
            <person name="O'Donnell K."/>
            <person name="Stajich J.E."/>
            <person name="Bonito G."/>
        </authorList>
    </citation>
    <scope>NUCLEOTIDE SEQUENCE</scope>
    <source>
        <strain evidence="2">NRRL 2591</strain>
    </source>
</reference>
<sequence length="66" mass="7353">SQHDDFILWLTSPSQADSNGGGEDIGRNVDDEGDNDLVDDNGYGRVKWREDSEDEGEFNYGRAKGM</sequence>
<name>A0A9P6JW81_9FUNG</name>
<evidence type="ECO:0000313" key="2">
    <source>
        <dbReference type="EMBL" id="KAF9536170.1"/>
    </source>
</evidence>
<comment type="caution">
    <text evidence="2">The sequence shown here is derived from an EMBL/GenBank/DDBJ whole genome shotgun (WGS) entry which is preliminary data.</text>
</comment>
<accession>A0A9P6JW81</accession>
<dbReference type="EMBL" id="JAAAXW010000952">
    <property type="protein sequence ID" value="KAF9536170.1"/>
    <property type="molecule type" value="Genomic_DNA"/>
</dbReference>
<dbReference type="AlphaFoldDB" id="A0A9P6JW81"/>
<organism evidence="2 3">
    <name type="scientific">Mortierella hygrophila</name>
    <dbReference type="NCBI Taxonomy" id="979708"/>
    <lineage>
        <taxon>Eukaryota</taxon>
        <taxon>Fungi</taxon>
        <taxon>Fungi incertae sedis</taxon>
        <taxon>Mucoromycota</taxon>
        <taxon>Mortierellomycotina</taxon>
        <taxon>Mortierellomycetes</taxon>
        <taxon>Mortierellales</taxon>
        <taxon>Mortierellaceae</taxon>
        <taxon>Mortierella</taxon>
    </lineage>
</organism>
<dbReference type="Proteomes" id="UP000723463">
    <property type="component" value="Unassembled WGS sequence"/>
</dbReference>
<feature type="region of interest" description="Disordered" evidence="1">
    <location>
        <begin position="12"/>
        <end position="43"/>
    </location>
</feature>
<evidence type="ECO:0000313" key="3">
    <source>
        <dbReference type="Proteomes" id="UP000723463"/>
    </source>
</evidence>
<protein>
    <submittedName>
        <fullName evidence="2">Uncharacterized protein</fullName>
    </submittedName>
</protein>